<evidence type="ECO:0000259" key="3">
    <source>
        <dbReference type="PROSITE" id="PS51194"/>
    </source>
</evidence>
<dbReference type="GO" id="GO:0005524">
    <property type="term" value="F:ATP binding"/>
    <property type="evidence" value="ECO:0007669"/>
    <property type="project" value="InterPro"/>
</dbReference>
<sequence length="574" mass="61814">MLSSAELSYKQRQKQIDGLIADKTFHLHRYQTLGVLWLQLLSRNGLHGIIADEMGLGKTVQAVMFIASVLSPTQRALVVVPASTVAHWTSEVATWTSLTVLTLAGDKSGRHIGLRWLESSGDRLEKYTRHATRAGILRVGQPDAGTVVVATTPVIADGKVRRALDTNRWRVLVVDEAQVLRNPSTKLHSNLARVRAGTKVLLTGTPMQNTPAELLALLSFVSPWVKARLSDLTAIPVDLGPLAVYLLGPFMLRRVKADVTRDLPEIRRLTVKVELSQSHRAVYDATLSGCVGQSLSTSLMRTRLACAHPLLVSTSYDTARRTLIAQLAADQATPNPTLAFAVGEALGCDLGDMLASFSPESLLLMPTTPAVPTHGLVYDWQMIPAFEAAGIDVPELDLSGSAKIDRALALVRQTLASGQSAVVFSQFRLVLDIFESILEPIAQIDLFRLDGQTDTADRGGIIAAFQHAPGPAVMLLSTRAGGVGITLTAASVAVFIDHDYNPTTDEQAEARIHRIGQTRPVTIYNLQAEGTVDSAIRAVAAARAVKNKGVLDGVTVSEADSDLKVYFRQAGVDV</sequence>
<dbReference type="InterPro" id="IPR014001">
    <property type="entry name" value="Helicase_ATP-bd"/>
</dbReference>
<protein>
    <submittedName>
        <fullName evidence="4">SNF2 family N-terminal domain</fullName>
    </submittedName>
</protein>
<organism evidence="4 5">
    <name type="scientific">Carpediemonas membranifera</name>
    <dbReference type="NCBI Taxonomy" id="201153"/>
    <lineage>
        <taxon>Eukaryota</taxon>
        <taxon>Metamonada</taxon>
        <taxon>Carpediemonas-like organisms</taxon>
        <taxon>Carpediemonas</taxon>
    </lineage>
</organism>
<dbReference type="PROSITE" id="PS51192">
    <property type="entry name" value="HELICASE_ATP_BIND_1"/>
    <property type="match status" value="1"/>
</dbReference>
<dbReference type="Gene3D" id="3.40.50.10810">
    <property type="entry name" value="Tandem AAA-ATPase domain"/>
    <property type="match status" value="1"/>
</dbReference>
<dbReference type="InterPro" id="IPR001650">
    <property type="entry name" value="Helicase_C-like"/>
</dbReference>
<keyword evidence="5" id="KW-1185">Reference proteome</keyword>
<dbReference type="GO" id="GO:0016787">
    <property type="term" value="F:hydrolase activity"/>
    <property type="evidence" value="ECO:0007669"/>
    <property type="project" value="UniProtKB-KW"/>
</dbReference>
<dbReference type="InterPro" id="IPR027417">
    <property type="entry name" value="P-loop_NTPase"/>
</dbReference>
<dbReference type="Proteomes" id="UP000717585">
    <property type="component" value="Unassembled WGS sequence"/>
</dbReference>
<dbReference type="CDD" id="cd18793">
    <property type="entry name" value="SF2_C_SNF"/>
    <property type="match status" value="1"/>
</dbReference>
<dbReference type="PROSITE" id="PS51194">
    <property type="entry name" value="HELICASE_CTER"/>
    <property type="match status" value="1"/>
</dbReference>
<dbReference type="SUPFAM" id="SSF52540">
    <property type="entry name" value="P-loop containing nucleoside triphosphate hydrolases"/>
    <property type="match status" value="2"/>
</dbReference>
<reference evidence="4" key="1">
    <citation type="submission" date="2021-05" db="EMBL/GenBank/DDBJ databases">
        <title>A free-living protist that lacks canonical eukaryotic 1 DNA replication and segregation systems.</title>
        <authorList>
            <person name="Salas-Leiva D.E."/>
            <person name="Tromer E.C."/>
            <person name="Curtis B.A."/>
            <person name="Jerlstrom-Hultqvist J."/>
            <person name="Kolisko M."/>
            <person name="Yi Z."/>
            <person name="Salas-Leiva J.S."/>
            <person name="Gallot-Lavallee L."/>
            <person name="Kops G.J.P.L."/>
            <person name="Archibald J.M."/>
            <person name="Simpson A.G.B."/>
            <person name="Roger A.J."/>
        </authorList>
    </citation>
    <scope>NUCLEOTIDE SEQUENCE</scope>
    <source>
        <strain evidence="4">BICM</strain>
    </source>
</reference>
<evidence type="ECO:0000256" key="1">
    <source>
        <dbReference type="ARBA" id="ARBA00022801"/>
    </source>
</evidence>
<dbReference type="AlphaFoldDB" id="A0A8J6B874"/>
<comment type="caution">
    <text evidence="4">The sequence shown here is derived from an EMBL/GenBank/DDBJ whole genome shotgun (WGS) entry which is preliminary data.</text>
</comment>
<dbReference type="EMBL" id="JAHDYR010000001">
    <property type="protein sequence ID" value="KAG9397638.1"/>
    <property type="molecule type" value="Genomic_DNA"/>
</dbReference>
<evidence type="ECO:0000313" key="4">
    <source>
        <dbReference type="EMBL" id="KAG9397638.1"/>
    </source>
</evidence>
<evidence type="ECO:0000313" key="5">
    <source>
        <dbReference type="Proteomes" id="UP000717585"/>
    </source>
</evidence>
<dbReference type="OrthoDB" id="448448at2759"/>
<gene>
    <name evidence="4" type="ORF">J8273_0768</name>
</gene>
<keyword evidence="1" id="KW-0378">Hydrolase</keyword>
<dbReference type="Pfam" id="PF00176">
    <property type="entry name" value="SNF2-rel_dom"/>
    <property type="match status" value="1"/>
</dbReference>
<dbReference type="Pfam" id="PF00271">
    <property type="entry name" value="Helicase_C"/>
    <property type="match status" value="1"/>
</dbReference>
<dbReference type="PANTHER" id="PTHR10799">
    <property type="entry name" value="SNF2/RAD54 HELICASE FAMILY"/>
    <property type="match status" value="1"/>
</dbReference>
<proteinExistence type="predicted"/>
<dbReference type="InterPro" id="IPR038718">
    <property type="entry name" value="SNF2-like_sf"/>
</dbReference>
<dbReference type="SMART" id="SM00490">
    <property type="entry name" value="HELICc"/>
    <property type="match status" value="1"/>
</dbReference>
<accession>A0A8J6B874</accession>
<name>A0A8J6B874_9EUKA</name>
<dbReference type="Gene3D" id="3.40.50.300">
    <property type="entry name" value="P-loop containing nucleotide triphosphate hydrolases"/>
    <property type="match status" value="2"/>
</dbReference>
<evidence type="ECO:0000259" key="2">
    <source>
        <dbReference type="PROSITE" id="PS51192"/>
    </source>
</evidence>
<dbReference type="InterPro" id="IPR000330">
    <property type="entry name" value="SNF2_N"/>
</dbReference>
<feature type="domain" description="Helicase C-terminal" evidence="3">
    <location>
        <begin position="403"/>
        <end position="562"/>
    </location>
</feature>
<dbReference type="SMART" id="SM00487">
    <property type="entry name" value="DEXDc"/>
    <property type="match status" value="1"/>
</dbReference>
<dbReference type="CDD" id="cd17919">
    <property type="entry name" value="DEXHc_Snf"/>
    <property type="match status" value="1"/>
</dbReference>
<feature type="domain" description="Helicase ATP-binding" evidence="2">
    <location>
        <begin position="39"/>
        <end position="224"/>
    </location>
</feature>
<dbReference type="InterPro" id="IPR049730">
    <property type="entry name" value="SNF2/RAD54-like_C"/>
</dbReference>